<dbReference type="PANTHER" id="PTHR47495:SF1">
    <property type="entry name" value="BLL3820 PROTEIN"/>
    <property type="match status" value="1"/>
</dbReference>
<dbReference type="Proteomes" id="UP001596037">
    <property type="component" value="Unassembled WGS sequence"/>
</dbReference>
<evidence type="ECO:0000313" key="3">
    <source>
        <dbReference type="EMBL" id="MFC5497005.1"/>
    </source>
</evidence>
<dbReference type="InterPro" id="IPR037165">
    <property type="entry name" value="AldOxase/xan_DH_Mopterin-bd_sf"/>
</dbReference>
<keyword evidence="4" id="KW-1185">Reference proteome</keyword>
<dbReference type="PIRSF" id="PIRSF036389">
    <property type="entry name" value="IOR_B"/>
    <property type="match status" value="1"/>
</dbReference>
<feature type="domain" description="Aldehyde oxidase/xanthine dehydrogenase a/b hammerhead" evidence="2">
    <location>
        <begin position="202"/>
        <end position="282"/>
    </location>
</feature>
<feature type="signal peptide" evidence="1">
    <location>
        <begin position="1"/>
        <end position="26"/>
    </location>
</feature>
<dbReference type="InterPro" id="IPR052516">
    <property type="entry name" value="N-heterocyclic_Hydroxylase"/>
</dbReference>
<feature type="chain" id="PRO_5045810411" evidence="1">
    <location>
        <begin position="27"/>
        <end position="748"/>
    </location>
</feature>
<dbReference type="PANTHER" id="PTHR47495">
    <property type="entry name" value="ALDEHYDE DEHYDROGENASE"/>
    <property type="match status" value="1"/>
</dbReference>
<dbReference type="Pfam" id="PF01315">
    <property type="entry name" value="Ald_Xan_dh_C"/>
    <property type="match status" value="1"/>
</dbReference>
<dbReference type="InterPro" id="IPR046867">
    <property type="entry name" value="AldOxase/xan_DH_MoCoBD2"/>
</dbReference>
<evidence type="ECO:0000256" key="1">
    <source>
        <dbReference type="SAM" id="SignalP"/>
    </source>
</evidence>
<sequence length="748" mass="79626">MKRRGFLQGGSLTVLFSLAPLLPAVAQAPAAAVLPGSLNGNRQLDSWLRINADGTVTVFTGKVELGQGILTALTQIAADELDVDPKRLQLVSGDTSRTPNEGVTSGSLSIQDSGTALQYACAEARSLLLAAAGAKLGVPVTELEVNDGVVQARGAGRTTYWEVSADASLRREATAKIAPKSGKQHRLVGQSMQRRDIPAKVTGGQAYVQDLRLPGMVHGRVVRPGAPRAKLLAVDIDAAKAMPGVLAVVRDGSFLAVAASREEQAIAAARALQASARWSAPGDLPPSGAALFAHMRTRRTVDTVVNEKKNPVAADAPAARLVADYTRPYQAHASIGPSCAVAQWDEGKLRVWSHTQGVFPLRADMAKVLRLPAASITVMHREGSGCYGHNGADDVALDAALLARALPGTPVRLQWMREDEFTWEPLGSAMTMQLRAALDSSGKVVDWQHEVWSYTHSTRPNDPDGSNLLAAWSLEQPLPAGPSRNIPQPSGGSDRNAVPLYDFPRQKVVNHLLVDLPIRTSALRTLGAYANVFALESFMDELAGAAGMDPVEFRLAHLRDARGRAVIEKAAAMAGWSRTVAADTRTPGPAVPPGVRKGRGMGFAKYKNLAAYCAVVADVSVDTRTGVVRVERAWAAADAGLVINPDGLRNQIEGGIIQSTSWTLHESAPHDSNNLLARNWPDYRILRFPEMPSVKVELIDRPQDKPLGVGEGAHGPTVAAIANAIASACGRRPRDLPLHAERIQALLT</sequence>
<organism evidence="3 4">
    <name type="scientific">Caenimonas terrae</name>
    <dbReference type="NCBI Taxonomy" id="696074"/>
    <lineage>
        <taxon>Bacteria</taxon>
        <taxon>Pseudomonadati</taxon>
        <taxon>Pseudomonadota</taxon>
        <taxon>Betaproteobacteria</taxon>
        <taxon>Burkholderiales</taxon>
        <taxon>Comamonadaceae</taxon>
        <taxon>Caenimonas</taxon>
    </lineage>
</organism>
<dbReference type="RefSeq" id="WP_376849038.1">
    <property type="nucleotide sequence ID" value="NZ_JBHSMF010000004.1"/>
</dbReference>
<name>A0ABW0NAT3_9BURK</name>
<dbReference type="EMBL" id="JBHSMF010000004">
    <property type="protein sequence ID" value="MFC5497005.1"/>
    <property type="molecule type" value="Genomic_DNA"/>
</dbReference>
<dbReference type="Gene3D" id="3.30.365.10">
    <property type="entry name" value="Aldehyde oxidase/xanthine dehydrogenase, molybdopterin binding domain"/>
    <property type="match status" value="4"/>
</dbReference>
<comment type="caution">
    <text evidence="3">The sequence shown here is derived from an EMBL/GenBank/DDBJ whole genome shotgun (WGS) entry which is preliminary data.</text>
</comment>
<keyword evidence="1" id="KW-0732">Signal</keyword>
<evidence type="ECO:0000259" key="2">
    <source>
        <dbReference type="SMART" id="SM01008"/>
    </source>
</evidence>
<protein>
    <submittedName>
        <fullName evidence="3">Molybdopterin cofactor-binding domain-containing protein</fullName>
    </submittedName>
</protein>
<dbReference type="SUPFAM" id="SSF56003">
    <property type="entry name" value="Molybdenum cofactor-binding domain"/>
    <property type="match status" value="2"/>
</dbReference>
<evidence type="ECO:0000313" key="4">
    <source>
        <dbReference type="Proteomes" id="UP001596037"/>
    </source>
</evidence>
<dbReference type="InterPro" id="IPR008274">
    <property type="entry name" value="AldOxase/xan_DH_MoCoBD1"/>
</dbReference>
<dbReference type="Pfam" id="PF02738">
    <property type="entry name" value="MoCoBD_1"/>
    <property type="match status" value="1"/>
</dbReference>
<dbReference type="Gene3D" id="3.90.1170.50">
    <property type="entry name" value="Aldehyde oxidase/xanthine dehydrogenase, a/b hammerhead"/>
    <property type="match status" value="1"/>
</dbReference>
<accession>A0ABW0NAT3</accession>
<gene>
    <name evidence="3" type="ORF">ACFPOE_05630</name>
</gene>
<dbReference type="InterPro" id="IPR012368">
    <property type="entry name" value="OxRdtase_Mopterin-bd_su_IorB"/>
</dbReference>
<dbReference type="Pfam" id="PF20256">
    <property type="entry name" value="MoCoBD_2"/>
    <property type="match status" value="2"/>
</dbReference>
<dbReference type="InterPro" id="IPR000674">
    <property type="entry name" value="Ald_Oxase/Xan_DH_a/b"/>
</dbReference>
<dbReference type="SMART" id="SM01008">
    <property type="entry name" value="Ald_Xan_dh_C"/>
    <property type="match status" value="1"/>
</dbReference>
<proteinExistence type="predicted"/>
<reference evidence="4" key="1">
    <citation type="journal article" date="2019" name="Int. J. Syst. Evol. Microbiol.">
        <title>The Global Catalogue of Microorganisms (GCM) 10K type strain sequencing project: providing services to taxonomists for standard genome sequencing and annotation.</title>
        <authorList>
            <consortium name="The Broad Institute Genomics Platform"/>
            <consortium name="The Broad Institute Genome Sequencing Center for Infectious Disease"/>
            <person name="Wu L."/>
            <person name="Ma J."/>
        </authorList>
    </citation>
    <scope>NUCLEOTIDE SEQUENCE [LARGE SCALE GENOMIC DNA]</scope>
    <source>
        <strain evidence="4">CCUG 57401</strain>
    </source>
</reference>